<evidence type="ECO:0000259" key="2">
    <source>
        <dbReference type="Pfam" id="PF18709"/>
    </source>
</evidence>
<evidence type="ECO:0000313" key="4">
    <source>
        <dbReference type="Proteomes" id="UP001213504"/>
    </source>
</evidence>
<dbReference type="SUPFAM" id="SSF52540">
    <property type="entry name" value="P-loop containing nucleoside triphosphate hydrolases"/>
    <property type="match status" value="2"/>
</dbReference>
<evidence type="ECO:0000259" key="1">
    <source>
        <dbReference type="Pfam" id="PF01926"/>
    </source>
</evidence>
<gene>
    <name evidence="3" type="ORF">P9A14_11965</name>
</gene>
<feature type="domain" description="G" evidence="1">
    <location>
        <begin position="81"/>
        <end position="192"/>
    </location>
</feature>
<reference evidence="3" key="1">
    <citation type="submission" date="2023-04" db="EMBL/GenBank/DDBJ databases">
        <title>Complete genome sequence of a phthalic acid esters degrading bacterial strain.</title>
        <authorList>
            <person name="Weng L."/>
            <person name="Jia Y."/>
            <person name="Ren L."/>
        </authorList>
    </citation>
    <scope>NUCLEOTIDE SEQUENCE</scope>
    <source>
        <strain evidence="3">RL-LY01</strain>
    </source>
</reference>
<protein>
    <submittedName>
        <fullName evidence="3">50S ribosome-binding GTPase</fullName>
    </submittedName>
</protein>
<dbReference type="PANTHER" id="PTHR42714:SF2">
    <property type="entry name" value="TRNA MODIFICATION GTPASE GTPBP3, MITOCHONDRIAL"/>
    <property type="match status" value="1"/>
</dbReference>
<organism evidence="3 4">
    <name type="scientific">Gordonia hongkongensis</name>
    <dbReference type="NCBI Taxonomy" id="1701090"/>
    <lineage>
        <taxon>Bacteria</taxon>
        <taxon>Bacillati</taxon>
        <taxon>Actinomycetota</taxon>
        <taxon>Actinomycetes</taxon>
        <taxon>Mycobacteriales</taxon>
        <taxon>Gordoniaceae</taxon>
        <taxon>Gordonia</taxon>
    </lineage>
</organism>
<dbReference type="Pfam" id="PF01926">
    <property type="entry name" value="MMR_HSR1"/>
    <property type="match status" value="2"/>
</dbReference>
<dbReference type="InterPro" id="IPR027417">
    <property type="entry name" value="P-loop_NTPase"/>
</dbReference>
<dbReference type="GO" id="GO:0030488">
    <property type="term" value="P:tRNA methylation"/>
    <property type="evidence" value="ECO:0007669"/>
    <property type="project" value="TreeGrafter"/>
</dbReference>
<evidence type="ECO:0000313" key="3">
    <source>
        <dbReference type="EMBL" id="WFP22930.1"/>
    </source>
</evidence>
<feature type="domain" description="Dynamin-like helical" evidence="2">
    <location>
        <begin position="1121"/>
        <end position="1182"/>
    </location>
</feature>
<dbReference type="PANTHER" id="PTHR42714">
    <property type="entry name" value="TRNA MODIFICATION GTPASE GTPBP3"/>
    <property type="match status" value="1"/>
</dbReference>
<dbReference type="GO" id="GO:0005525">
    <property type="term" value="F:GTP binding"/>
    <property type="evidence" value="ECO:0007669"/>
    <property type="project" value="InterPro"/>
</dbReference>
<dbReference type="Gene3D" id="3.40.50.300">
    <property type="entry name" value="P-loop containing nucleotide triphosphate hydrolases"/>
    <property type="match status" value="2"/>
</dbReference>
<dbReference type="Proteomes" id="UP001213504">
    <property type="component" value="Chromosome"/>
</dbReference>
<dbReference type="GO" id="GO:0005737">
    <property type="term" value="C:cytoplasm"/>
    <property type="evidence" value="ECO:0007669"/>
    <property type="project" value="TreeGrafter"/>
</dbReference>
<dbReference type="Pfam" id="PF18709">
    <property type="entry name" value="DLP_helical"/>
    <property type="match status" value="1"/>
</dbReference>
<name>A0AAX3T1S5_9ACTN</name>
<sequence>MEHNNQGLQHAVDRAVRSGERELAQLERLVGSVLGRFESASSAVSDSADGIVDLANFTADFEGALRGHLDAQRERLATFNIAFFGRTGAGKSTLLSAFGQLDGGYVSPGDSDWTTDVTEIEWQGCSLWDTPGINGWGRTQKRAELEETARRAVEIADVVLLCFDNQSQQSSEFGKVAQWVQAYGKPTIAVLNVRNLRWRHPAKVSSQSARRSLSRAVAEHANNIRAELAKIGLGDTPIVAIQSRRALFARAKTPFRGPAESNFSSDREQFGTDYLAEWSNFAVLEELITASIEEGGAELRQTSLREGLREIFDSRAATLAEVLDDVDPRILFTENRIDQFFDTLGYPEGEERDMYLGVPGRLIPTVEAARGKPFTADSIGTLGRHFDHLMQSHLSRVREATLRRADDLVSLAIDKNTPLTDEDFQSVYSATDLQSAVDEIWAAKSAFLQREIELAVSHVVPDVADRTTDGVTFESIGGATSRAGLALQAAGLAAGAAAGVIAVPSVATIWNPVGWVGTTAAIGLGAVGQAGKFAGLKLAKRGENERAAARSAIERDSRLAVHKTFNSIEKDLREQNASETWKLAGPVLVALLEQDLALRRGKSEIAGLIDALRLQSNGIAEPFRGVDVLAGAVQRVLNSRSARPGDEANVLLGENWFEHNDEPSSHSGELTDEHRAIFTEQRGQERRQLRDWLSRVWQVESESEIDEWLNAVTDYCSDDLELVDAIKQIAASEHKKPSVVILGDYSAGKSSLVKRLLVEMSGSVPEDLQIRGSVATGSVRTYELDHIRLVDTPGFQSGRASHDEQALGAAAGAALVLVVVHVNLLIGDMSLLEAIVRGTETTVAKDGRVLYLINRADELGTDPTSAPDDYLLLRRRKANELIAALASRDILVDPAEVHALAGDPFGEVGSRMDVTRTDFDSNRDWDGVEPLVRTLDTFSRREAHAGRARASVDQISNLLLRRRGELRHAASALESELTVFGEAIQAIENGERDAELLEASLRNRFRRILEPYADAARHKVTAAGKDDMAQLKDFAEGWLSEGELLAEVDRFVNGARQDIDRWFALHASTIGRQMKSAEFAASVSLGGGESFVGPAEGGDASKVVAGSAHNTARLAKAIGNRDAIYALGKSLGVKFKPWGAVKAGGRVAKAAPILAAIGTAADAHALYKGHKSGQDRENFRKDAVEFILQAADRVESQILYGDNNDGPVPALRERAAVLAEHRLAMEREQAAVLETLERGSTQIDGLTELLGRGGELFPQERSAR</sequence>
<dbReference type="AlphaFoldDB" id="A0AAX3T1S5"/>
<dbReference type="RefSeq" id="WP_165630051.1">
    <property type="nucleotide sequence ID" value="NZ_CP121270.1"/>
</dbReference>
<proteinExistence type="predicted"/>
<dbReference type="InterPro" id="IPR040576">
    <property type="entry name" value="DLP_helical"/>
</dbReference>
<dbReference type="InterPro" id="IPR006073">
    <property type="entry name" value="GTP-bd"/>
</dbReference>
<accession>A0AAX3T1S5</accession>
<feature type="domain" description="G" evidence="1">
    <location>
        <begin position="739"/>
        <end position="822"/>
    </location>
</feature>
<dbReference type="GO" id="GO:0002098">
    <property type="term" value="P:tRNA wobble uridine modification"/>
    <property type="evidence" value="ECO:0007669"/>
    <property type="project" value="TreeGrafter"/>
</dbReference>
<dbReference type="EMBL" id="CP121270">
    <property type="protein sequence ID" value="WFP22930.1"/>
    <property type="molecule type" value="Genomic_DNA"/>
</dbReference>